<gene>
    <name evidence="2" type="ORF">SAMN05421756_101870</name>
</gene>
<feature type="transmembrane region" description="Helical" evidence="1">
    <location>
        <begin position="23"/>
        <end position="46"/>
    </location>
</feature>
<dbReference type="OrthoDB" id="5198744at2"/>
<evidence type="ECO:0000313" key="2">
    <source>
        <dbReference type="EMBL" id="SEP84869.1"/>
    </source>
</evidence>
<reference evidence="3" key="1">
    <citation type="submission" date="2016-10" db="EMBL/GenBank/DDBJ databases">
        <authorList>
            <person name="Varghese N."/>
            <person name="Submissions S."/>
        </authorList>
    </citation>
    <scope>NUCLEOTIDE SEQUENCE [LARGE SCALE GENOMIC DNA]</scope>
    <source>
        <strain evidence="3">CGMCC 4.6856</strain>
    </source>
</reference>
<evidence type="ECO:0000313" key="3">
    <source>
        <dbReference type="Proteomes" id="UP000198504"/>
    </source>
</evidence>
<dbReference type="STRING" id="1036181.SAMN05421756_101870"/>
<feature type="transmembrane region" description="Helical" evidence="1">
    <location>
        <begin position="66"/>
        <end position="82"/>
    </location>
</feature>
<protein>
    <submittedName>
        <fullName evidence="2">Uncharacterized protein</fullName>
    </submittedName>
</protein>
<keyword evidence="1" id="KW-0812">Transmembrane</keyword>
<keyword evidence="1" id="KW-1133">Transmembrane helix</keyword>
<dbReference type="AlphaFoldDB" id="A0A1H9B7P3"/>
<dbReference type="Proteomes" id="UP000198504">
    <property type="component" value="Unassembled WGS sequence"/>
</dbReference>
<feature type="transmembrane region" description="Helical" evidence="1">
    <location>
        <begin position="89"/>
        <end position="109"/>
    </location>
</feature>
<accession>A0A1H9B7P3</accession>
<feature type="transmembrane region" description="Helical" evidence="1">
    <location>
        <begin position="115"/>
        <end position="135"/>
    </location>
</feature>
<organism evidence="2 3">
    <name type="scientific">Microlunatus flavus</name>
    <dbReference type="NCBI Taxonomy" id="1036181"/>
    <lineage>
        <taxon>Bacteria</taxon>
        <taxon>Bacillati</taxon>
        <taxon>Actinomycetota</taxon>
        <taxon>Actinomycetes</taxon>
        <taxon>Propionibacteriales</taxon>
        <taxon>Propionibacteriaceae</taxon>
        <taxon>Microlunatus</taxon>
    </lineage>
</organism>
<proteinExistence type="predicted"/>
<sequence>MTQTSTPSPAASDARTPRVRSRLFSVLVGLSTLVVLLQGLWAGLFVQEGQDYKDGWVEVHARGADVAIALALVAVVLALVKLRSRRDLVIGSIVFLVLLVLEAYLGGLIGDRAGLTAVHFPLAMLLMGLAVWLPLRASRR</sequence>
<dbReference type="EMBL" id="FOFA01000001">
    <property type="protein sequence ID" value="SEP84869.1"/>
    <property type="molecule type" value="Genomic_DNA"/>
</dbReference>
<evidence type="ECO:0000256" key="1">
    <source>
        <dbReference type="SAM" id="Phobius"/>
    </source>
</evidence>
<dbReference type="RefSeq" id="WP_091177806.1">
    <property type="nucleotide sequence ID" value="NZ_FOFA01000001.1"/>
</dbReference>
<keyword evidence="1" id="KW-0472">Membrane</keyword>
<keyword evidence="3" id="KW-1185">Reference proteome</keyword>
<name>A0A1H9B7P3_9ACTN</name>